<dbReference type="Proteomes" id="UP000222840">
    <property type="component" value="Segment"/>
</dbReference>
<organism evidence="1 2">
    <name type="scientific">Yersinia phage fHe-Yen9-01</name>
    <dbReference type="NCBI Taxonomy" id="1965363"/>
    <lineage>
        <taxon>Viruses</taxon>
        <taxon>Duplodnaviria</taxon>
        <taxon>Heunggongvirae</taxon>
        <taxon>Uroviricota</taxon>
        <taxon>Caudoviricetes</taxon>
        <taxon>Pantevenvirales</taxon>
        <taxon>Straboviridae</taxon>
        <taxon>Tevenvirinae</taxon>
        <taxon>Tegunavirus</taxon>
        <taxon>Tegunavirus fheyen901</taxon>
    </lineage>
</organism>
<evidence type="ECO:0000313" key="2">
    <source>
        <dbReference type="Proteomes" id="UP000222840"/>
    </source>
</evidence>
<keyword evidence="2" id="KW-1185">Reference proteome</keyword>
<evidence type="ECO:0000313" key="1">
    <source>
        <dbReference type="EMBL" id="ARB05916.1"/>
    </source>
</evidence>
<reference evidence="1 2" key="1">
    <citation type="submission" date="2017-02" db="EMBL/GenBank/DDBJ databases">
        <title>Characterization and complete genome sequence of Yersinia bacteriophage, fHe-Yen9-01.</title>
        <authorList>
            <person name="Jun J.W."/>
            <person name="Wicklund A."/>
            <person name="Skurnik M."/>
        </authorList>
    </citation>
    <scope>NUCLEOTIDE SEQUENCE [LARGE SCALE GENOMIC DNA]</scope>
</reference>
<sequence>MSALLEISIRNAVTALENLIDVAIEEGAEPILHISHSGYISDIFSVHEYGANQGSIKIIPQVWTSSSSDC</sequence>
<protein>
    <submittedName>
        <fullName evidence="1">Uncharacterized protein</fullName>
    </submittedName>
</protein>
<name>A0A1V0DXN1_9CAUD</name>
<accession>A0A1V0DXN1</accession>
<dbReference type="EMBL" id="KY593455">
    <property type="protein sequence ID" value="ARB05916.1"/>
    <property type="molecule type" value="Genomic_DNA"/>
</dbReference>
<proteinExistence type="predicted"/>
<gene>
    <name evidence="1" type="ORF">fHeYen901_143</name>
</gene>